<keyword evidence="2" id="KW-1185">Reference proteome</keyword>
<evidence type="ECO:0000313" key="2">
    <source>
        <dbReference type="Proteomes" id="UP000008063"/>
    </source>
</evidence>
<dbReference type="EMBL" id="GL945567">
    <property type="protein sequence ID" value="EGN91606.1"/>
    <property type="molecule type" value="Genomic_DNA"/>
</dbReference>
<dbReference type="Proteomes" id="UP000008063">
    <property type="component" value="Unassembled WGS sequence"/>
</dbReference>
<dbReference type="GO" id="GO:0033540">
    <property type="term" value="P:fatty acid beta-oxidation using acyl-CoA oxidase"/>
    <property type="evidence" value="ECO:0007669"/>
    <property type="project" value="TreeGrafter"/>
</dbReference>
<dbReference type="STRING" id="936435.F8QJB1"/>
<dbReference type="GO" id="GO:0003997">
    <property type="term" value="F:acyl-CoA oxidase activity"/>
    <property type="evidence" value="ECO:0007669"/>
    <property type="project" value="InterPro"/>
</dbReference>
<dbReference type="GO" id="GO:0005504">
    <property type="term" value="F:fatty acid binding"/>
    <property type="evidence" value="ECO:0007669"/>
    <property type="project" value="TreeGrafter"/>
</dbReference>
<accession>F8QJB1</accession>
<sequence length="553" mass="61532">MAGILCDHPLFKMNVELLSWDQRVVLAYKRAKLLLNTHDLTASDVLHCSPKFWALQADPIMATDIACYTILAAHVGLTIGTIAKFAESRDDLKSLIEKLLRLDIVGVYLLSERGHGLDAFNIETTATLTEHHFILNTPREEAAKWMPATTPLYGVRKVAVVMARLIVSGSDRGVRPFIVPICDTRQMCSGITSTRLPPRTGSSPLDFSITSFNNVRLPHSALLGADLGLPEDPLKAWWDEMWRIPLGTAAVAAPLIQGVRHAAYIGGQYSLHRMIMGKGPAPVSILTFRTQQRPVLQAIACAMVLHNWFPRCIKDLMNDSLDHRVRHGLAVILKTSASRLSQLCIREVAERCGAQGTFEHNCLIRMEADGRGVIIAEGDVLVLCIRLFTELLLDRYTIPSPRHANTILWENVLQNFKECKRVLHDNIGDHRSDSFNRLLLPLAESSIAAIGHALAYSAAIDAGLPQPVIDMFESVVQRINHGPTLEQCAREDPVINRALPQIEEYLSQLDIEPYVSAPIVTDKHWKDYVGLLPTYYGNANREDVLEPLISARL</sequence>
<name>F8QJB1_SERL3</name>
<dbReference type="PANTHER" id="PTHR10909">
    <property type="entry name" value="ELECTRON TRANSPORT OXIDOREDUCTASE"/>
    <property type="match status" value="1"/>
</dbReference>
<dbReference type="HOGENOM" id="CLU_028041_1_0_1"/>
<dbReference type="InterPro" id="IPR009100">
    <property type="entry name" value="AcylCoA_DH/oxidase_NM_dom_sf"/>
</dbReference>
<dbReference type="InParanoid" id="F8QJB1"/>
<proteinExistence type="predicted"/>
<evidence type="ECO:0008006" key="3">
    <source>
        <dbReference type="Google" id="ProtNLM"/>
    </source>
</evidence>
<dbReference type="InterPro" id="IPR036250">
    <property type="entry name" value="AcylCo_DH-like_C"/>
</dbReference>
<gene>
    <name evidence="1" type="ORF">SERLA73DRAFT_173433</name>
</gene>
<protein>
    <recommendedName>
        <fullName evidence="3">Acyl-CoA oxidase</fullName>
    </recommendedName>
</protein>
<dbReference type="PANTHER" id="PTHR10909:SF382">
    <property type="entry name" value="ACYL-COENZYME A OXIDASE"/>
    <property type="match status" value="1"/>
</dbReference>
<dbReference type="GO" id="GO:0055088">
    <property type="term" value="P:lipid homeostasis"/>
    <property type="evidence" value="ECO:0007669"/>
    <property type="project" value="TreeGrafter"/>
</dbReference>
<dbReference type="GO" id="GO:0071949">
    <property type="term" value="F:FAD binding"/>
    <property type="evidence" value="ECO:0007669"/>
    <property type="project" value="InterPro"/>
</dbReference>
<organism evidence="2">
    <name type="scientific">Serpula lacrymans var. lacrymans (strain S7.3)</name>
    <name type="common">Dry rot fungus</name>
    <dbReference type="NCBI Taxonomy" id="936435"/>
    <lineage>
        <taxon>Eukaryota</taxon>
        <taxon>Fungi</taxon>
        <taxon>Dikarya</taxon>
        <taxon>Basidiomycota</taxon>
        <taxon>Agaricomycotina</taxon>
        <taxon>Agaricomycetes</taxon>
        <taxon>Agaricomycetidae</taxon>
        <taxon>Boletales</taxon>
        <taxon>Coniophorineae</taxon>
        <taxon>Serpulaceae</taxon>
        <taxon>Serpula</taxon>
    </lineage>
</organism>
<dbReference type="Gene3D" id="1.20.140.10">
    <property type="entry name" value="Butyryl-CoA Dehydrogenase, subunit A, domain 3"/>
    <property type="match status" value="1"/>
</dbReference>
<dbReference type="SUPFAM" id="SSF47203">
    <property type="entry name" value="Acyl-CoA dehydrogenase C-terminal domain-like"/>
    <property type="match status" value="1"/>
</dbReference>
<evidence type="ECO:0000313" key="1">
    <source>
        <dbReference type="EMBL" id="EGN91606.1"/>
    </source>
</evidence>
<dbReference type="SUPFAM" id="SSF56645">
    <property type="entry name" value="Acyl-CoA dehydrogenase NM domain-like"/>
    <property type="match status" value="1"/>
</dbReference>
<dbReference type="InterPro" id="IPR012258">
    <property type="entry name" value="Acyl-CoA_oxidase"/>
</dbReference>
<dbReference type="eggNOG" id="KOG0136">
    <property type="taxonomic scope" value="Eukaryota"/>
</dbReference>
<dbReference type="Gene3D" id="2.40.110.10">
    <property type="entry name" value="Butyryl-CoA Dehydrogenase, subunit A, domain 2"/>
    <property type="match status" value="1"/>
</dbReference>
<dbReference type="AlphaFoldDB" id="F8QJB1"/>
<dbReference type="OMA" id="WKLPGCF"/>
<reference evidence="2" key="1">
    <citation type="journal article" date="2011" name="Science">
        <title>The plant cell wall-decomposing machinery underlies the functional diversity of forest fungi.</title>
        <authorList>
            <person name="Eastwood D.C."/>
            <person name="Floudas D."/>
            <person name="Binder M."/>
            <person name="Majcherczyk A."/>
            <person name="Schneider P."/>
            <person name="Aerts A."/>
            <person name="Asiegbu F.O."/>
            <person name="Baker S.E."/>
            <person name="Barry K."/>
            <person name="Bendiksby M."/>
            <person name="Blumentritt M."/>
            <person name="Coutinho P.M."/>
            <person name="Cullen D."/>
            <person name="de Vries R.P."/>
            <person name="Gathman A."/>
            <person name="Goodell B."/>
            <person name="Henrissat B."/>
            <person name="Ihrmark K."/>
            <person name="Kauserud H."/>
            <person name="Kohler A."/>
            <person name="LaButti K."/>
            <person name="Lapidus A."/>
            <person name="Lavin J.L."/>
            <person name="Lee Y.-H."/>
            <person name="Lindquist E."/>
            <person name="Lilly W."/>
            <person name="Lucas S."/>
            <person name="Morin E."/>
            <person name="Murat C."/>
            <person name="Oguiza J.A."/>
            <person name="Park J."/>
            <person name="Pisabarro A.G."/>
            <person name="Riley R."/>
            <person name="Rosling A."/>
            <person name="Salamov A."/>
            <person name="Schmidt O."/>
            <person name="Schmutz J."/>
            <person name="Skrede I."/>
            <person name="Stenlid J."/>
            <person name="Wiebenga A."/>
            <person name="Xie X."/>
            <person name="Kuees U."/>
            <person name="Hibbett D.S."/>
            <person name="Hoffmeister D."/>
            <person name="Hoegberg N."/>
            <person name="Martin F."/>
            <person name="Grigoriev I.V."/>
            <person name="Watkinson S.C."/>
        </authorList>
    </citation>
    <scope>NUCLEOTIDE SEQUENCE [LARGE SCALE GENOMIC DNA]</scope>
    <source>
        <strain evidence="2">strain S7.3</strain>
    </source>
</reference>
<dbReference type="GO" id="GO:0005777">
    <property type="term" value="C:peroxisome"/>
    <property type="evidence" value="ECO:0007669"/>
    <property type="project" value="InterPro"/>
</dbReference>
<dbReference type="InterPro" id="IPR046373">
    <property type="entry name" value="Acyl-CoA_Oxase/DH_mid-dom_sf"/>
</dbReference>